<organism evidence="1 2">
    <name type="scientific">Niastella koreensis</name>
    <dbReference type="NCBI Taxonomy" id="354356"/>
    <lineage>
        <taxon>Bacteria</taxon>
        <taxon>Pseudomonadati</taxon>
        <taxon>Bacteroidota</taxon>
        <taxon>Chitinophagia</taxon>
        <taxon>Chitinophagales</taxon>
        <taxon>Chitinophagaceae</taxon>
        <taxon>Niastella</taxon>
    </lineage>
</organism>
<evidence type="ECO:0000313" key="1">
    <source>
        <dbReference type="EMBL" id="OQP52397.1"/>
    </source>
</evidence>
<dbReference type="Proteomes" id="UP000192277">
    <property type="component" value="Unassembled WGS sequence"/>
</dbReference>
<gene>
    <name evidence="1" type="ORF">A4D02_24730</name>
</gene>
<reference evidence="1 2" key="1">
    <citation type="submission" date="2016-04" db="EMBL/GenBank/DDBJ databases">
        <authorList>
            <person name="Chen L."/>
            <person name="Zhuang W."/>
            <person name="Wang G."/>
        </authorList>
    </citation>
    <scope>NUCLEOTIDE SEQUENCE [LARGE SCALE GENOMIC DNA]</scope>
    <source>
        <strain evidence="2">GR20</strain>
    </source>
</reference>
<evidence type="ECO:0000313" key="2">
    <source>
        <dbReference type="Proteomes" id="UP000192277"/>
    </source>
</evidence>
<proteinExistence type="predicted"/>
<protein>
    <submittedName>
        <fullName evidence="1">Uncharacterized protein</fullName>
    </submittedName>
</protein>
<sequence>MDDNRKGMDSFQVSIEKKRLTMPVFLNEGRLFKLLKLPPLQIQILPLTEYLFLKAYTTWP</sequence>
<keyword evidence="2" id="KW-1185">Reference proteome</keyword>
<name>A0ABX3P1M4_9BACT</name>
<dbReference type="EMBL" id="LWBO01000004">
    <property type="protein sequence ID" value="OQP52397.1"/>
    <property type="molecule type" value="Genomic_DNA"/>
</dbReference>
<comment type="caution">
    <text evidence="1">The sequence shown here is derived from an EMBL/GenBank/DDBJ whole genome shotgun (WGS) entry which is preliminary data.</text>
</comment>
<accession>A0ABX3P1M4</accession>